<sequence>MLLASSHSILPLLERKKMEKTPRIDLLYLPTHKLLEETPWRYHDHVLNHISISCFSRLLLVTTCRLTSSLPQVILSRSNKRPDSISTACFRTLVHKSAYPLCVNLINRILTCCQDYVRPLLCLSLDYFVSRHFHHSFIIMA</sequence>
<protein>
    <submittedName>
        <fullName evidence="1">Uncharacterized protein</fullName>
    </submittedName>
</protein>
<dbReference type="Proteomes" id="UP000023758">
    <property type="component" value="Unassembled WGS sequence"/>
</dbReference>
<dbReference type="AlphaFoldDB" id="A0A022WDH2"/>
<dbReference type="HOGENOM" id="CLU_1826683_0_0_1"/>
<evidence type="ECO:0000313" key="1">
    <source>
        <dbReference type="EMBL" id="EZF56455.1"/>
    </source>
</evidence>
<organism evidence="1">
    <name type="scientific">Trichophyton rubrum CBS 288.86</name>
    <dbReference type="NCBI Taxonomy" id="1215330"/>
    <lineage>
        <taxon>Eukaryota</taxon>
        <taxon>Fungi</taxon>
        <taxon>Dikarya</taxon>
        <taxon>Ascomycota</taxon>
        <taxon>Pezizomycotina</taxon>
        <taxon>Eurotiomycetes</taxon>
        <taxon>Eurotiomycetidae</taxon>
        <taxon>Onygenales</taxon>
        <taxon>Arthrodermataceae</taxon>
        <taxon>Trichophyton</taxon>
    </lineage>
</organism>
<accession>A0A022WDH2</accession>
<dbReference type="EMBL" id="KK207720">
    <property type="protein sequence ID" value="EZF56455.1"/>
    <property type="molecule type" value="Genomic_DNA"/>
</dbReference>
<reference evidence="1" key="1">
    <citation type="submission" date="2014-02" db="EMBL/GenBank/DDBJ databases">
        <title>The Genome Sequence of Trichophyton rubrum (morphotype fischeri) CBS 288.86.</title>
        <authorList>
            <consortium name="The Broad Institute Genomics Platform"/>
            <person name="Cuomo C.A."/>
            <person name="White T.C."/>
            <person name="Graser Y."/>
            <person name="Martinez-Rossi N."/>
            <person name="Heitman J."/>
            <person name="Young S.K."/>
            <person name="Zeng Q."/>
            <person name="Gargeya S."/>
            <person name="Abouelleil A."/>
            <person name="Alvarado L."/>
            <person name="Chapman S.B."/>
            <person name="Gainer-Dewar J."/>
            <person name="Goldberg J."/>
            <person name="Griggs A."/>
            <person name="Gujja S."/>
            <person name="Hansen M."/>
            <person name="Howarth C."/>
            <person name="Imamovic A."/>
            <person name="Larimer J."/>
            <person name="Martinez D."/>
            <person name="Murphy C."/>
            <person name="Pearson M.D."/>
            <person name="Persinoti G."/>
            <person name="Poon T."/>
            <person name="Priest M."/>
            <person name="Roberts A.D."/>
            <person name="Saif S."/>
            <person name="Shea T.D."/>
            <person name="Sykes S.N."/>
            <person name="Wortman J."/>
            <person name="Nusbaum C."/>
            <person name="Birren B."/>
        </authorList>
    </citation>
    <scope>NUCLEOTIDE SEQUENCE [LARGE SCALE GENOMIC DNA]</scope>
    <source>
        <strain evidence="1">CBS 288.86</strain>
    </source>
</reference>
<gene>
    <name evidence="1" type="ORF">H103_01160</name>
</gene>
<name>A0A022WDH2_TRIRU</name>
<proteinExistence type="predicted"/>